<keyword evidence="9 10" id="KW-0342">GTP-binding</keyword>
<feature type="binding site" evidence="10">
    <location>
        <begin position="149"/>
        <end position="152"/>
    </location>
    <ligand>
        <name>GTP</name>
        <dbReference type="ChEBI" id="CHEBI:37565"/>
    </ligand>
</feature>
<dbReference type="SUPFAM" id="SSF52540">
    <property type="entry name" value="P-loop containing nucleoside triphosphate hydrolases"/>
    <property type="match status" value="1"/>
</dbReference>
<dbReference type="InterPro" id="IPR012340">
    <property type="entry name" value="NA-bd_OB-fold"/>
</dbReference>
<dbReference type="Pfam" id="PF03193">
    <property type="entry name" value="RsgA_GTPase"/>
    <property type="match status" value="1"/>
</dbReference>
<dbReference type="GO" id="GO:0046872">
    <property type="term" value="F:metal ion binding"/>
    <property type="evidence" value="ECO:0007669"/>
    <property type="project" value="UniProtKB-KW"/>
</dbReference>
<dbReference type="Proteomes" id="UP000481043">
    <property type="component" value="Unassembled WGS sequence"/>
</dbReference>
<comment type="subcellular location">
    <subcellularLocation>
        <location evidence="10">Cytoplasm</location>
    </subcellularLocation>
</comment>
<gene>
    <name evidence="10 13" type="primary">rsgA</name>
    <name evidence="13" type="ORF">G4D63_17900</name>
</gene>
<feature type="domain" description="EngC GTPase" evidence="11">
    <location>
        <begin position="110"/>
        <end position="257"/>
    </location>
</feature>
<evidence type="ECO:0000256" key="5">
    <source>
        <dbReference type="ARBA" id="ARBA00022741"/>
    </source>
</evidence>
<evidence type="ECO:0000256" key="8">
    <source>
        <dbReference type="ARBA" id="ARBA00022884"/>
    </source>
</evidence>
<dbReference type="SUPFAM" id="SSF50249">
    <property type="entry name" value="Nucleic acid-binding proteins"/>
    <property type="match status" value="1"/>
</dbReference>
<dbReference type="GO" id="GO:0019843">
    <property type="term" value="F:rRNA binding"/>
    <property type="evidence" value="ECO:0007669"/>
    <property type="project" value="UniProtKB-KW"/>
</dbReference>
<keyword evidence="3 10" id="KW-0479">Metal-binding</keyword>
<dbReference type="PROSITE" id="PS50936">
    <property type="entry name" value="ENGC_GTPASE"/>
    <property type="match status" value="1"/>
</dbReference>
<feature type="binding site" evidence="10">
    <location>
        <position position="287"/>
    </location>
    <ligand>
        <name>Zn(2+)</name>
        <dbReference type="ChEBI" id="CHEBI:29105"/>
    </ligand>
</feature>
<dbReference type="GO" id="GO:0042274">
    <property type="term" value="P:ribosomal small subunit biogenesis"/>
    <property type="evidence" value="ECO:0007669"/>
    <property type="project" value="UniProtKB-UniRule"/>
</dbReference>
<evidence type="ECO:0000256" key="1">
    <source>
        <dbReference type="ARBA" id="ARBA00022490"/>
    </source>
</evidence>
<evidence type="ECO:0000313" key="13">
    <source>
        <dbReference type="EMBL" id="NEY73593.1"/>
    </source>
</evidence>
<dbReference type="InterPro" id="IPR004881">
    <property type="entry name" value="Ribosome_biogen_GTPase_RsgA"/>
</dbReference>
<keyword evidence="6 10" id="KW-0378">Hydrolase</keyword>
<proteinExistence type="inferred from homology"/>
<dbReference type="InterPro" id="IPR010914">
    <property type="entry name" value="RsgA_GTPase_dom"/>
</dbReference>
<dbReference type="Gene3D" id="2.40.50.140">
    <property type="entry name" value="Nucleic acid-binding proteins"/>
    <property type="match status" value="1"/>
</dbReference>
<evidence type="ECO:0000256" key="4">
    <source>
        <dbReference type="ARBA" id="ARBA00022730"/>
    </source>
</evidence>
<dbReference type="AlphaFoldDB" id="A0A6M0QBA0"/>
<evidence type="ECO:0000259" key="12">
    <source>
        <dbReference type="PROSITE" id="PS51721"/>
    </source>
</evidence>
<evidence type="ECO:0000256" key="3">
    <source>
        <dbReference type="ARBA" id="ARBA00022723"/>
    </source>
</evidence>
<keyword evidence="14" id="KW-1185">Reference proteome</keyword>
<evidence type="ECO:0000256" key="9">
    <source>
        <dbReference type="ARBA" id="ARBA00023134"/>
    </source>
</evidence>
<dbReference type="GO" id="GO:0005525">
    <property type="term" value="F:GTP binding"/>
    <property type="evidence" value="ECO:0007669"/>
    <property type="project" value="UniProtKB-UniRule"/>
</dbReference>
<name>A0A6M0QBA0_9BACI</name>
<evidence type="ECO:0000313" key="14">
    <source>
        <dbReference type="Proteomes" id="UP000481043"/>
    </source>
</evidence>
<dbReference type="Gene3D" id="3.40.50.300">
    <property type="entry name" value="P-loop containing nucleotide triphosphate hydrolases"/>
    <property type="match status" value="1"/>
</dbReference>
<dbReference type="InterPro" id="IPR030378">
    <property type="entry name" value="G_CP_dom"/>
</dbReference>
<dbReference type="GO" id="GO:0003924">
    <property type="term" value="F:GTPase activity"/>
    <property type="evidence" value="ECO:0007669"/>
    <property type="project" value="UniProtKB-UniRule"/>
</dbReference>
<comment type="cofactor">
    <cofactor evidence="10">
        <name>Zn(2+)</name>
        <dbReference type="ChEBI" id="CHEBI:29105"/>
    </cofactor>
    <text evidence="10">Binds 1 zinc ion per subunit.</text>
</comment>
<dbReference type="EMBL" id="JAAIWM010000008">
    <property type="protein sequence ID" value="NEY73593.1"/>
    <property type="molecule type" value="Genomic_DNA"/>
</dbReference>
<comment type="function">
    <text evidence="10">One of several proteins that assist in the late maturation steps of the functional core of the 30S ribosomal subunit. Helps release RbfA from mature subunits. May play a role in the assembly of ribosomal proteins into the subunit. Circularly permuted GTPase that catalyzes slow GTP hydrolysis, GTPase activity is stimulated by the 30S ribosomal subunit.</text>
</comment>
<dbReference type="PROSITE" id="PS51721">
    <property type="entry name" value="G_CP"/>
    <property type="match status" value="1"/>
</dbReference>
<comment type="subunit">
    <text evidence="10">Monomer. Associates with 30S ribosomal subunit, binds 16S rRNA.</text>
</comment>
<organism evidence="13 14">
    <name type="scientific">Bacillus mesophilus</name>
    <dbReference type="NCBI Taxonomy" id="1808955"/>
    <lineage>
        <taxon>Bacteria</taxon>
        <taxon>Bacillati</taxon>
        <taxon>Bacillota</taxon>
        <taxon>Bacilli</taxon>
        <taxon>Bacillales</taxon>
        <taxon>Bacillaceae</taxon>
        <taxon>Bacillus</taxon>
    </lineage>
</organism>
<sequence>MNLKSLGWNNELQSLLEQYNKQNWIPGRVILEHKRMYRVLTETGELLAEITGKMRFQADGREDFPAVGDWVLVTPRASEGKATIHEILPRFSKFSRKVAGLTTEEQIVATNINTIFLVNALNQDFNLRRLERYLLLTWESGANPVIVLTKADLALNIEQTISEIEAVAFGVPVHVTSAKNHEGLEVLKTYLEVGQTVALLGSSGAGKSTLTNYLLGEQKQLVQDIRDEDGKGRHTTTHRELVHLPTGGMIIDTPGMRELQLWESDGAMSQSFSDVEELADQCYFRDCEHKNEPKCAVREAIETGSLDEARFLSYTKLQRELAYLERKNDKKAQMVEKDKWKKIAGDRTRVHRR</sequence>
<keyword evidence="4 10" id="KW-0699">rRNA-binding</keyword>
<dbReference type="Gene3D" id="1.10.40.50">
    <property type="entry name" value="Probable gtpase engc, domain 3"/>
    <property type="match status" value="1"/>
</dbReference>
<dbReference type="EC" id="3.6.1.-" evidence="10"/>
<accession>A0A6M0QBA0</accession>
<feature type="domain" description="CP-type G" evidence="12">
    <location>
        <begin position="102"/>
        <end position="259"/>
    </location>
</feature>
<reference evidence="13 14" key="1">
    <citation type="submission" date="2020-02" db="EMBL/GenBank/DDBJ databases">
        <title>Bacillus aquiflavi sp. nov., isolated from yellow water of strong flavor Chinese baijiu in Yibin region of China.</title>
        <authorList>
            <person name="Xie J."/>
        </authorList>
    </citation>
    <scope>NUCLEOTIDE SEQUENCE [LARGE SCALE GENOMIC DNA]</scope>
    <source>
        <strain evidence="13 14">SA4</strain>
    </source>
</reference>
<keyword evidence="8 10" id="KW-0694">RNA-binding</keyword>
<evidence type="ECO:0000259" key="11">
    <source>
        <dbReference type="PROSITE" id="PS50936"/>
    </source>
</evidence>
<dbReference type="RefSeq" id="WP_163181292.1">
    <property type="nucleotide sequence ID" value="NZ_JAAIWM010000008.1"/>
</dbReference>
<comment type="caution">
    <text evidence="13">The sequence shown here is derived from an EMBL/GenBank/DDBJ whole genome shotgun (WGS) entry which is preliminary data.</text>
</comment>
<dbReference type="PANTHER" id="PTHR32120:SF10">
    <property type="entry name" value="SMALL RIBOSOMAL SUBUNIT BIOGENESIS GTPASE RSGA"/>
    <property type="match status" value="1"/>
</dbReference>
<evidence type="ECO:0000256" key="7">
    <source>
        <dbReference type="ARBA" id="ARBA00022833"/>
    </source>
</evidence>
<keyword evidence="5 10" id="KW-0547">Nucleotide-binding</keyword>
<dbReference type="GO" id="GO:0005737">
    <property type="term" value="C:cytoplasm"/>
    <property type="evidence" value="ECO:0007669"/>
    <property type="project" value="UniProtKB-SubCell"/>
</dbReference>
<evidence type="ECO:0000256" key="2">
    <source>
        <dbReference type="ARBA" id="ARBA00022517"/>
    </source>
</evidence>
<feature type="binding site" evidence="10">
    <location>
        <position position="289"/>
    </location>
    <ligand>
        <name>Zn(2+)</name>
        <dbReference type="ChEBI" id="CHEBI:29105"/>
    </ligand>
</feature>
<feature type="binding site" evidence="10">
    <location>
        <position position="282"/>
    </location>
    <ligand>
        <name>Zn(2+)</name>
        <dbReference type="ChEBI" id="CHEBI:29105"/>
    </ligand>
</feature>
<keyword evidence="7 10" id="KW-0862">Zinc</keyword>
<feature type="binding site" evidence="10">
    <location>
        <begin position="201"/>
        <end position="209"/>
    </location>
    <ligand>
        <name>GTP</name>
        <dbReference type="ChEBI" id="CHEBI:37565"/>
    </ligand>
</feature>
<comment type="similarity">
    <text evidence="10">Belongs to the TRAFAC class YlqF/YawG GTPase family. RsgA subfamily.</text>
</comment>
<dbReference type="CDD" id="cd01854">
    <property type="entry name" value="YjeQ_EngC"/>
    <property type="match status" value="1"/>
</dbReference>
<keyword evidence="1 10" id="KW-0963">Cytoplasm</keyword>
<evidence type="ECO:0000256" key="6">
    <source>
        <dbReference type="ARBA" id="ARBA00022801"/>
    </source>
</evidence>
<protein>
    <recommendedName>
        <fullName evidence="10">Small ribosomal subunit biogenesis GTPase RsgA</fullName>
        <ecNumber evidence="10">3.6.1.-</ecNumber>
    </recommendedName>
</protein>
<feature type="binding site" evidence="10">
    <location>
        <position position="295"/>
    </location>
    <ligand>
        <name>Zn(2+)</name>
        <dbReference type="ChEBI" id="CHEBI:29105"/>
    </ligand>
</feature>
<evidence type="ECO:0000256" key="10">
    <source>
        <dbReference type="HAMAP-Rule" id="MF_01820"/>
    </source>
</evidence>
<dbReference type="InterPro" id="IPR027417">
    <property type="entry name" value="P-loop_NTPase"/>
</dbReference>
<dbReference type="HAMAP" id="MF_01820">
    <property type="entry name" value="GTPase_RsgA"/>
    <property type="match status" value="1"/>
</dbReference>
<dbReference type="PANTHER" id="PTHR32120">
    <property type="entry name" value="SMALL RIBOSOMAL SUBUNIT BIOGENESIS GTPASE RSGA"/>
    <property type="match status" value="1"/>
</dbReference>
<dbReference type="NCBIfam" id="TIGR00157">
    <property type="entry name" value="ribosome small subunit-dependent GTPase A"/>
    <property type="match status" value="1"/>
</dbReference>
<keyword evidence="2 10" id="KW-0690">Ribosome biogenesis</keyword>